<feature type="transmembrane region" description="Helical" evidence="6">
    <location>
        <begin position="265"/>
        <end position="288"/>
    </location>
</feature>
<evidence type="ECO:0000313" key="9">
    <source>
        <dbReference type="Proteomes" id="UP001398420"/>
    </source>
</evidence>
<feature type="transmembrane region" description="Helical" evidence="6">
    <location>
        <begin position="79"/>
        <end position="98"/>
    </location>
</feature>
<keyword evidence="4 6" id="KW-1133">Transmembrane helix</keyword>
<comment type="caution">
    <text evidence="8">The sequence shown here is derived from an EMBL/GenBank/DDBJ whole genome shotgun (WGS) entry which is preliminary data.</text>
</comment>
<keyword evidence="9" id="KW-1185">Reference proteome</keyword>
<organism evidence="8 9">
    <name type="scientific">Kurthia gibsonii</name>
    <dbReference type="NCBI Taxonomy" id="33946"/>
    <lineage>
        <taxon>Bacteria</taxon>
        <taxon>Bacillati</taxon>
        <taxon>Bacillota</taxon>
        <taxon>Bacilli</taxon>
        <taxon>Bacillales</taxon>
        <taxon>Caryophanaceae</taxon>
        <taxon>Kurthia</taxon>
    </lineage>
</organism>
<keyword evidence="3 6" id="KW-0812">Transmembrane</keyword>
<feature type="transmembrane region" description="Helical" evidence="6">
    <location>
        <begin position="43"/>
        <end position="67"/>
    </location>
</feature>
<gene>
    <name evidence="8" type="ORF">AAF454_13245</name>
</gene>
<feature type="transmembrane region" description="Helical" evidence="6">
    <location>
        <begin position="387"/>
        <end position="407"/>
    </location>
</feature>
<evidence type="ECO:0000259" key="7">
    <source>
        <dbReference type="PROSITE" id="PS50850"/>
    </source>
</evidence>
<evidence type="ECO:0000256" key="2">
    <source>
        <dbReference type="ARBA" id="ARBA00022448"/>
    </source>
</evidence>
<feature type="transmembrane region" description="Helical" evidence="6">
    <location>
        <begin position="104"/>
        <end position="127"/>
    </location>
</feature>
<feature type="transmembrane region" description="Helical" evidence="6">
    <location>
        <begin position="169"/>
        <end position="189"/>
    </location>
</feature>
<dbReference type="RefSeq" id="WP_087680568.1">
    <property type="nucleotide sequence ID" value="NZ_BJOB01000017.1"/>
</dbReference>
<feature type="transmembrane region" description="Helical" evidence="6">
    <location>
        <begin position="232"/>
        <end position="253"/>
    </location>
</feature>
<dbReference type="PANTHER" id="PTHR11360">
    <property type="entry name" value="MONOCARBOXYLATE TRANSPORTER"/>
    <property type="match status" value="1"/>
</dbReference>
<accession>A0ABU9LNC8</accession>
<proteinExistence type="predicted"/>
<dbReference type="PROSITE" id="PS50850">
    <property type="entry name" value="MFS"/>
    <property type="match status" value="1"/>
</dbReference>
<dbReference type="GeneID" id="97821348"/>
<dbReference type="Pfam" id="PF07690">
    <property type="entry name" value="MFS_1"/>
    <property type="match status" value="2"/>
</dbReference>
<feature type="transmembrane region" description="Helical" evidence="6">
    <location>
        <begin position="320"/>
        <end position="343"/>
    </location>
</feature>
<dbReference type="Proteomes" id="UP001398420">
    <property type="component" value="Unassembled WGS sequence"/>
</dbReference>
<dbReference type="Gene3D" id="1.20.1250.20">
    <property type="entry name" value="MFS general substrate transporter like domains"/>
    <property type="match status" value="2"/>
</dbReference>
<evidence type="ECO:0000256" key="1">
    <source>
        <dbReference type="ARBA" id="ARBA00004651"/>
    </source>
</evidence>
<dbReference type="InterPro" id="IPR050327">
    <property type="entry name" value="Proton-linked_MCT"/>
</dbReference>
<evidence type="ECO:0000256" key="3">
    <source>
        <dbReference type="ARBA" id="ARBA00022692"/>
    </source>
</evidence>
<dbReference type="InterPro" id="IPR036259">
    <property type="entry name" value="MFS_trans_sf"/>
</dbReference>
<evidence type="ECO:0000256" key="4">
    <source>
        <dbReference type="ARBA" id="ARBA00022989"/>
    </source>
</evidence>
<comment type="subcellular location">
    <subcellularLocation>
        <location evidence="1">Cell membrane</location>
        <topology evidence="1">Multi-pass membrane protein</topology>
    </subcellularLocation>
</comment>
<protein>
    <submittedName>
        <fullName evidence="8">MFS transporter</fullName>
    </submittedName>
</protein>
<keyword evidence="5 6" id="KW-0472">Membrane</keyword>
<dbReference type="EMBL" id="JBCEWA010000011">
    <property type="protein sequence ID" value="MEL5989372.1"/>
    <property type="molecule type" value="Genomic_DNA"/>
</dbReference>
<keyword evidence="2" id="KW-0813">Transport</keyword>
<evidence type="ECO:0000256" key="5">
    <source>
        <dbReference type="ARBA" id="ARBA00023136"/>
    </source>
</evidence>
<feature type="transmembrane region" description="Helical" evidence="6">
    <location>
        <begin position="355"/>
        <end position="375"/>
    </location>
</feature>
<evidence type="ECO:0000313" key="8">
    <source>
        <dbReference type="EMBL" id="MEL5989372.1"/>
    </source>
</evidence>
<dbReference type="InterPro" id="IPR020846">
    <property type="entry name" value="MFS_dom"/>
</dbReference>
<feature type="domain" description="Major facilitator superfamily (MFS) profile" evidence="7">
    <location>
        <begin position="13"/>
        <end position="411"/>
    </location>
</feature>
<sequence length="440" mass="46418">MKTKKKLHYAWVILIGVALMVGLTKAGLSTIGGLFLTPITTDLGIGMGSLTLYFSIASIVTMFFLPLAGKIIAKYNVRVVLVVAMLLQAGGFAAFGLMNSVWGWYIFCIPMSIGSVFLTQIAGPVLLNNWFKKHNGLALGIMVATGGIIGSILQPAAGNLIADAGWRNTYFILAGGVAAIVIPIILLTIRFAPKDKGLQPLGAEEVTDAQGNSEPQVISGVSFAKAKKSTAFIALFLFFFIITSIASFSQHLAPFAMTNDYSIKFAGTALGIMQLGIVVGALSFGILADKIGARNTAIFAMILGVVPIIIFLLVPQSPAMFIVGVTIFGFITSSLGTLGPLLTSSLFGMKDYAQIYSLAAIGLAVAGILALPAYGFMFQLTGSYNSVLFVVLALLVINIFLIIWAFVGKKKLLAQGAWEEVAVTTEAPKEAAVAAEPKNA</sequence>
<reference evidence="8 9" key="1">
    <citation type="submission" date="2024-04" db="EMBL/GenBank/DDBJ databases">
        <authorList>
            <person name="Wu Y.S."/>
            <person name="Zhang L."/>
        </authorList>
    </citation>
    <scope>NUCLEOTIDE SEQUENCE [LARGE SCALE GENOMIC DNA]</scope>
    <source>
        <strain evidence="8 9">KG-01</strain>
    </source>
</reference>
<name>A0ABU9LNC8_9BACL</name>
<dbReference type="SUPFAM" id="SSF103473">
    <property type="entry name" value="MFS general substrate transporter"/>
    <property type="match status" value="1"/>
</dbReference>
<dbReference type="PANTHER" id="PTHR11360:SF290">
    <property type="entry name" value="MONOCARBOXYLATE MFS PERMEASE"/>
    <property type="match status" value="1"/>
</dbReference>
<feature type="transmembrane region" description="Helical" evidence="6">
    <location>
        <begin position="295"/>
        <end position="314"/>
    </location>
</feature>
<feature type="transmembrane region" description="Helical" evidence="6">
    <location>
        <begin position="139"/>
        <end position="157"/>
    </location>
</feature>
<evidence type="ECO:0000256" key="6">
    <source>
        <dbReference type="SAM" id="Phobius"/>
    </source>
</evidence>
<dbReference type="InterPro" id="IPR011701">
    <property type="entry name" value="MFS"/>
</dbReference>
<feature type="transmembrane region" description="Helical" evidence="6">
    <location>
        <begin position="12"/>
        <end position="37"/>
    </location>
</feature>